<gene>
    <name evidence="3" type="primary">wrbA</name>
    <name evidence="3" type="ORF">FGL98_23940</name>
</gene>
<proteinExistence type="inferred from homology"/>
<dbReference type="InterPro" id="IPR029039">
    <property type="entry name" value="Flavoprotein-like_sf"/>
</dbReference>
<evidence type="ECO:0000256" key="1">
    <source>
        <dbReference type="ARBA" id="ARBA00006961"/>
    </source>
</evidence>
<dbReference type="Pfam" id="PF03358">
    <property type="entry name" value="FMN_red"/>
    <property type="match status" value="1"/>
</dbReference>
<organism evidence="3 4">
    <name type="scientific">Leekyejoonella antrihumi</name>
    <dbReference type="NCBI Taxonomy" id="1660198"/>
    <lineage>
        <taxon>Bacteria</taxon>
        <taxon>Bacillati</taxon>
        <taxon>Actinomycetota</taxon>
        <taxon>Actinomycetes</taxon>
        <taxon>Micrococcales</taxon>
        <taxon>Dermacoccaceae</taxon>
        <taxon>Leekyejoonella</taxon>
    </lineage>
</organism>
<dbReference type="OrthoDB" id="9801479at2"/>
<dbReference type="InterPro" id="IPR010089">
    <property type="entry name" value="Flavoprotein_WrbA-like"/>
</dbReference>
<dbReference type="SUPFAM" id="SSF52218">
    <property type="entry name" value="Flavoproteins"/>
    <property type="match status" value="1"/>
</dbReference>
<dbReference type="Gene3D" id="3.40.50.360">
    <property type="match status" value="1"/>
</dbReference>
<dbReference type="NCBIfam" id="TIGR01755">
    <property type="entry name" value="flav_wrbA"/>
    <property type="match status" value="1"/>
</dbReference>
<dbReference type="GO" id="GO:0016020">
    <property type="term" value="C:membrane"/>
    <property type="evidence" value="ECO:0007669"/>
    <property type="project" value="TreeGrafter"/>
</dbReference>
<reference evidence="3 4" key="1">
    <citation type="submission" date="2019-05" db="EMBL/GenBank/DDBJ databases">
        <authorList>
            <person name="Lee S.D."/>
        </authorList>
    </citation>
    <scope>NUCLEOTIDE SEQUENCE [LARGE SCALE GENOMIC DNA]</scope>
    <source>
        <strain evidence="3 4">C5-26</strain>
    </source>
</reference>
<dbReference type="Proteomes" id="UP000320244">
    <property type="component" value="Unassembled WGS sequence"/>
</dbReference>
<dbReference type="GO" id="GO:0003955">
    <property type="term" value="F:NAD(P)H dehydrogenase (quinone) activity"/>
    <property type="evidence" value="ECO:0007669"/>
    <property type="project" value="UniProtKB-EC"/>
</dbReference>
<dbReference type="InterPro" id="IPR008254">
    <property type="entry name" value="Flavodoxin/NO_synth"/>
</dbReference>
<keyword evidence="4" id="KW-1185">Reference proteome</keyword>
<dbReference type="EMBL" id="VCQV01000068">
    <property type="protein sequence ID" value="TWP32564.1"/>
    <property type="molecule type" value="Genomic_DNA"/>
</dbReference>
<name>A0A563DS93_9MICO</name>
<dbReference type="PANTHER" id="PTHR30546">
    <property type="entry name" value="FLAVODOXIN-RELATED PROTEIN WRBA-RELATED"/>
    <property type="match status" value="1"/>
</dbReference>
<accession>A0A563DS93</accession>
<dbReference type="InterPro" id="IPR005025">
    <property type="entry name" value="FMN_Rdtase-like_dom"/>
</dbReference>
<dbReference type="FunFam" id="3.40.50.360:FF:000001">
    <property type="entry name" value="NAD(P)H dehydrogenase (Quinone) FQR1-like"/>
    <property type="match status" value="1"/>
</dbReference>
<feature type="domain" description="Flavodoxin-like" evidence="2">
    <location>
        <begin position="6"/>
        <end position="183"/>
    </location>
</feature>
<comment type="caution">
    <text evidence="3">The sequence shown here is derived from an EMBL/GenBank/DDBJ whole genome shotgun (WGS) entry which is preliminary data.</text>
</comment>
<protein>
    <submittedName>
        <fullName evidence="3">NAD(P)H:quinone oxidoreductase</fullName>
        <ecNumber evidence="3">1.6.5.2</ecNumber>
    </submittedName>
</protein>
<sequence length="202" mass="21221">MSSVKLSVIYYSATGTVHEMAQRLATGAQVAGADVRLRRVAELAPAEAIESNPAWSAHLEATRDVPTATPEDVTWADGVLLGSPTRFGNVASQLKQFLDTLGPAWSRNELSGKAYAGFTSSQTDHGGQESTLLALFNTVYHFGGIIVPPGYTDPLKFEDGNPYGVSHVTGSTNDAPLGKAQLAALDHLASRVVAVAGSLRGQ</sequence>
<dbReference type="PROSITE" id="PS50902">
    <property type="entry name" value="FLAVODOXIN_LIKE"/>
    <property type="match status" value="1"/>
</dbReference>
<dbReference type="GO" id="GO:0010181">
    <property type="term" value="F:FMN binding"/>
    <property type="evidence" value="ECO:0007669"/>
    <property type="project" value="InterPro"/>
</dbReference>
<dbReference type="NCBIfam" id="NF002999">
    <property type="entry name" value="PRK03767.1"/>
    <property type="match status" value="1"/>
</dbReference>
<evidence type="ECO:0000313" key="3">
    <source>
        <dbReference type="EMBL" id="TWP32564.1"/>
    </source>
</evidence>
<keyword evidence="3" id="KW-0560">Oxidoreductase</keyword>
<dbReference type="EC" id="1.6.5.2" evidence="3"/>
<reference evidence="3 4" key="2">
    <citation type="submission" date="2019-08" db="EMBL/GenBank/DDBJ databases">
        <title>Jejuicoccus antrihumi gen. nov., sp. nov., a new member of the family Dermacoccaceae isolated from a cave.</title>
        <authorList>
            <person name="Schumann P."/>
            <person name="Kim I.S."/>
        </authorList>
    </citation>
    <scope>NUCLEOTIDE SEQUENCE [LARGE SCALE GENOMIC DNA]</scope>
    <source>
        <strain evidence="3 4">C5-26</strain>
    </source>
</reference>
<evidence type="ECO:0000313" key="4">
    <source>
        <dbReference type="Proteomes" id="UP000320244"/>
    </source>
</evidence>
<dbReference type="PANTHER" id="PTHR30546:SF23">
    <property type="entry name" value="FLAVOPROTEIN-LIKE PROTEIN YCP4-RELATED"/>
    <property type="match status" value="1"/>
</dbReference>
<comment type="similarity">
    <text evidence="1">Belongs to the WrbA family.</text>
</comment>
<evidence type="ECO:0000259" key="2">
    <source>
        <dbReference type="PROSITE" id="PS50902"/>
    </source>
</evidence>
<dbReference type="AlphaFoldDB" id="A0A563DS93"/>